<dbReference type="PANTHER" id="PTHR46056:SF12">
    <property type="entry name" value="LONG-CHAIN-ALCOHOL OXIDASE"/>
    <property type="match status" value="1"/>
</dbReference>
<dbReference type="OrthoDB" id="269227at2759"/>
<sequence>MPPFPGTLILTDPTARKGLESKLHRFLHQNGLEGLEGGSFDPTLLRATHDALFDVWFPVDILPISNSLKQVAAAVGDGMFNAFISTALGPLLTGLTYPSQLPSPLYNALKSSADPAIVAMVTSSGGFGAPALDYEAHLRVFSLFFQGVFGALAIGYAQILRDAYLSCIYDTPLGDPIANIDPPSPFLPEAQMKEWMKNNTPPIAPSRLRYDASNGVITHVDGEIDYIVVGSGPAGSTIARGLQAANKRVVVVERGPFVVWGSMATMSYPALMFENNQSVTADGSVMYRSGQTVGGGTAVNIDLAFPPMMEAISKHIAKWVSDGRIDSSIYSPENIAAAYAEVATVVQPYQVQESQMNPDNRKLWDGAEAWKLPPSLYKLNRYEPGKSPSPVDDKHDAAVCMLYPALNDATFPLSVLPNALTDEVLIGKDGCATGITFTQQTPWNTMGNTIDDPCNLKIPVGAKVRISAKNVILSAGTLGSTRVLLNTAAANPSLANPNIGVGVVVHPSFPIVGLFDEPINMLSGLDSAVYVDVTQWNSFFLEAMTGLPAYGSLLIPGNGVDVYDVLSKYNNCAGFGVALIDRSGPDNRVELDSNGEAQLKYNLTKGDKAGFMGGALTATRVMFRSGAKKVIIPSCENIFQLSTWDPMKATPLTDIEQCNALGKLEFVPNQTIVTAAHLQSANKMGKFEQGAVVSPHHRLWRPDGKEVPNLFVCDSSVFPTSCGANPMQTIYTFAHILVQRLVSGDLSQCRCPEA</sequence>
<evidence type="ECO:0000256" key="5">
    <source>
        <dbReference type="ARBA" id="ARBA00023002"/>
    </source>
</evidence>
<evidence type="ECO:0000313" key="8">
    <source>
        <dbReference type="EMBL" id="KZV91737.1"/>
    </source>
</evidence>
<dbReference type="InterPro" id="IPR036188">
    <property type="entry name" value="FAD/NAD-bd_sf"/>
</dbReference>
<feature type="domain" description="Glucose-methanol-choline oxidoreductase C-terminal" evidence="7">
    <location>
        <begin position="586"/>
        <end position="734"/>
    </location>
</feature>
<dbReference type="Pfam" id="PF00732">
    <property type="entry name" value="GMC_oxred_N"/>
    <property type="match status" value="1"/>
</dbReference>
<keyword evidence="9" id="KW-1185">Reference proteome</keyword>
<dbReference type="InParanoid" id="A0A165HBX6"/>
<keyword evidence="4" id="KW-0274">FAD</keyword>
<dbReference type="STRING" id="1314781.A0A165HBX6"/>
<dbReference type="EMBL" id="KV426021">
    <property type="protein sequence ID" value="KZV91737.1"/>
    <property type="molecule type" value="Genomic_DNA"/>
</dbReference>
<evidence type="ECO:0000256" key="1">
    <source>
        <dbReference type="ARBA" id="ARBA00001974"/>
    </source>
</evidence>
<dbReference type="Proteomes" id="UP000077266">
    <property type="component" value="Unassembled WGS sequence"/>
</dbReference>
<comment type="cofactor">
    <cofactor evidence="1">
        <name>FAD</name>
        <dbReference type="ChEBI" id="CHEBI:57692"/>
    </cofactor>
</comment>
<comment type="similarity">
    <text evidence="2">Belongs to the GMC oxidoreductase family.</text>
</comment>
<dbReference type="InterPro" id="IPR007867">
    <property type="entry name" value="GMC_OxRtase_C"/>
</dbReference>
<dbReference type="InterPro" id="IPR000172">
    <property type="entry name" value="GMC_OxRdtase_N"/>
</dbReference>
<dbReference type="Pfam" id="PF05199">
    <property type="entry name" value="GMC_oxred_C"/>
    <property type="match status" value="1"/>
</dbReference>
<feature type="domain" description="Glucose-methanol-choline oxidoreductase N-terminal" evidence="6">
    <location>
        <begin position="225"/>
        <end position="507"/>
    </location>
</feature>
<evidence type="ECO:0000313" key="9">
    <source>
        <dbReference type="Proteomes" id="UP000077266"/>
    </source>
</evidence>
<evidence type="ECO:0000256" key="3">
    <source>
        <dbReference type="ARBA" id="ARBA00022630"/>
    </source>
</evidence>
<evidence type="ECO:0000256" key="4">
    <source>
        <dbReference type="ARBA" id="ARBA00022827"/>
    </source>
</evidence>
<dbReference type="Gene3D" id="3.50.50.60">
    <property type="entry name" value="FAD/NAD(P)-binding domain"/>
    <property type="match status" value="2"/>
</dbReference>
<reference evidence="8 9" key="1">
    <citation type="journal article" date="2016" name="Mol. Biol. Evol.">
        <title>Comparative Genomics of Early-Diverging Mushroom-Forming Fungi Provides Insights into the Origins of Lignocellulose Decay Capabilities.</title>
        <authorList>
            <person name="Nagy L.G."/>
            <person name="Riley R."/>
            <person name="Tritt A."/>
            <person name="Adam C."/>
            <person name="Daum C."/>
            <person name="Floudas D."/>
            <person name="Sun H."/>
            <person name="Yadav J.S."/>
            <person name="Pangilinan J."/>
            <person name="Larsson K.H."/>
            <person name="Matsuura K."/>
            <person name="Barry K."/>
            <person name="Labutti K."/>
            <person name="Kuo R."/>
            <person name="Ohm R.A."/>
            <person name="Bhattacharya S.S."/>
            <person name="Shirouzu T."/>
            <person name="Yoshinaga Y."/>
            <person name="Martin F.M."/>
            <person name="Grigoriev I.V."/>
            <person name="Hibbett D.S."/>
        </authorList>
    </citation>
    <scope>NUCLEOTIDE SEQUENCE [LARGE SCALE GENOMIC DNA]</scope>
    <source>
        <strain evidence="8 9">HHB12029</strain>
    </source>
</reference>
<evidence type="ECO:0000259" key="7">
    <source>
        <dbReference type="Pfam" id="PF05199"/>
    </source>
</evidence>
<evidence type="ECO:0000256" key="2">
    <source>
        <dbReference type="ARBA" id="ARBA00010790"/>
    </source>
</evidence>
<dbReference type="GO" id="GO:0050660">
    <property type="term" value="F:flavin adenine dinucleotide binding"/>
    <property type="evidence" value="ECO:0007669"/>
    <property type="project" value="InterPro"/>
</dbReference>
<dbReference type="SUPFAM" id="SSF51905">
    <property type="entry name" value="FAD/NAD(P)-binding domain"/>
    <property type="match status" value="1"/>
</dbReference>
<dbReference type="PANTHER" id="PTHR46056">
    <property type="entry name" value="LONG-CHAIN-ALCOHOL OXIDASE"/>
    <property type="match status" value="1"/>
</dbReference>
<accession>A0A165HBX6</accession>
<keyword evidence="5" id="KW-0560">Oxidoreductase</keyword>
<protein>
    <submittedName>
        <fullName evidence="8">FAD/NAD(P)-binding domain-containing protein</fullName>
    </submittedName>
</protein>
<evidence type="ECO:0000259" key="6">
    <source>
        <dbReference type="Pfam" id="PF00732"/>
    </source>
</evidence>
<name>A0A165HBX6_EXIGL</name>
<proteinExistence type="inferred from homology"/>
<keyword evidence="3" id="KW-0285">Flavoprotein</keyword>
<gene>
    <name evidence="8" type="ORF">EXIGLDRAFT_719041</name>
</gene>
<dbReference type="GO" id="GO:0016614">
    <property type="term" value="F:oxidoreductase activity, acting on CH-OH group of donors"/>
    <property type="evidence" value="ECO:0007669"/>
    <property type="project" value="InterPro"/>
</dbReference>
<dbReference type="AlphaFoldDB" id="A0A165HBX6"/>
<organism evidence="8 9">
    <name type="scientific">Exidia glandulosa HHB12029</name>
    <dbReference type="NCBI Taxonomy" id="1314781"/>
    <lineage>
        <taxon>Eukaryota</taxon>
        <taxon>Fungi</taxon>
        <taxon>Dikarya</taxon>
        <taxon>Basidiomycota</taxon>
        <taxon>Agaricomycotina</taxon>
        <taxon>Agaricomycetes</taxon>
        <taxon>Auriculariales</taxon>
        <taxon>Exidiaceae</taxon>
        <taxon>Exidia</taxon>
    </lineage>
</organism>